<comment type="catalytic activity">
    <reaction evidence="2 4">
        <text>L-methionyl-[protein] + [thioredoxin]-disulfide + H2O = L-methionyl-(S)-S-oxide-[protein] + [thioredoxin]-dithiol</text>
        <dbReference type="Rhea" id="RHEA:14217"/>
        <dbReference type="Rhea" id="RHEA-COMP:10698"/>
        <dbReference type="Rhea" id="RHEA-COMP:10700"/>
        <dbReference type="Rhea" id="RHEA-COMP:12313"/>
        <dbReference type="Rhea" id="RHEA-COMP:12315"/>
        <dbReference type="ChEBI" id="CHEBI:15377"/>
        <dbReference type="ChEBI" id="CHEBI:16044"/>
        <dbReference type="ChEBI" id="CHEBI:29950"/>
        <dbReference type="ChEBI" id="CHEBI:44120"/>
        <dbReference type="ChEBI" id="CHEBI:50058"/>
        <dbReference type="EC" id="1.8.4.11"/>
    </reaction>
</comment>
<feature type="active site" evidence="4">
    <location>
        <position position="53"/>
    </location>
</feature>
<evidence type="ECO:0000256" key="1">
    <source>
        <dbReference type="ARBA" id="ARBA00023002"/>
    </source>
</evidence>
<dbReference type="GO" id="GO:0033744">
    <property type="term" value="F:L-methionine:thioredoxin-disulfide S-oxidoreductase activity"/>
    <property type="evidence" value="ECO:0007669"/>
    <property type="project" value="RHEA"/>
</dbReference>
<evidence type="ECO:0000313" key="8">
    <source>
        <dbReference type="Proteomes" id="UP000318538"/>
    </source>
</evidence>
<evidence type="ECO:0000259" key="6">
    <source>
        <dbReference type="Pfam" id="PF01625"/>
    </source>
</evidence>
<dbReference type="KEGG" id="rlc:K227x_62680"/>
<dbReference type="Pfam" id="PF01625">
    <property type="entry name" value="PMSR"/>
    <property type="match status" value="1"/>
</dbReference>
<evidence type="ECO:0000256" key="4">
    <source>
        <dbReference type="HAMAP-Rule" id="MF_01401"/>
    </source>
</evidence>
<dbReference type="Gene3D" id="3.30.1060.10">
    <property type="entry name" value="Peptide methionine sulphoxide reductase MsrA"/>
    <property type="match status" value="1"/>
</dbReference>
<dbReference type="SUPFAM" id="SSF55068">
    <property type="entry name" value="Peptide methionine sulfoxide reductase"/>
    <property type="match status" value="1"/>
</dbReference>
<proteinExistence type="inferred from homology"/>
<dbReference type="OrthoDB" id="4174719at2"/>
<feature type="chain" id="PRO_5022023056" description="Peptide methionine sulfoxide reductase MsrA" evidence="5">
    <location>
        <begin position="31"/>
        <end position="218"/>
    </location>
</feature>
<evidence type="ECO:0000256" key="2">
    <source>
        <dbReference type="ARBA" id="ARBA00047806"/>
    </source>
</evidence>
<dbReference type="EMBL" id="CP036525">
    <property type="protein sequence ID" value="QDT07839.1"/>
    <property type="molecule type" value="Genomic_DNA"/>
</dbReference>
<feature type="domain" description="Peptide methionine sulphoxide reductase MsrA" evidence="6">
    <location>
        <begin position="47"/>
        <end position="195"/>
    </location>
</feature>
<comment type="similarity">
    <text evidence="4">Belongs to the MsrA Met sulfoxide reductase family.</text>
</comment>
<dbReference type="GO" id="GO:0008113">
    <property type="term" value="F:peptide-methionine (S)-S-oxide reductase activity"/>
    <property type="evidence" value="ECO:0007669"/>
    <property type="project" value="UniProtKB-UniRule"/>
</dbReference>
<dbReference type="RefSeq" id="WP_145176341.1">
    <property type="nucleotide sequence ID" value="NZ_CP036525.1"/>
</dbReference>
<dbReference type="HAMAP" id="MF_01401">
    <property type="entry name" value="MsrA"/>
    <property type="match status" value="1"/>
</dbReference>
<dbReference type="InterPro" id="IPR036509">
    <property type="entry name" value="Met_Sox_Rdtase_MsrA_sf"/>
</dbReference>
<dbReference type="Proteomes" id="UP000318538">
    <property type="component" value="Chromosome"/>
</dbReference>
<sequence length="218" mass="24572" precursor="true">MKLSSLTSRTQFLVPVAMVSVLLWASATQAAEENSDDRNAKPSTAIATFAGGCFWCMEPPFDKMTGVLSTTSGYTGGRTPNPTYEAVKTGRTGHIESMQIVYDPSKVSYEQLLGLYWHNVDPIKANGQFCDEGGQYRTAIFYHDDEQKQAAEASKKATAKTLRARVRTEIIEATKFYPAEDYHQDYYTKNPTKYKFYRWTCGRDARLDALWGDKARKP</sequence>
<evidence type="ECO:0000313" key="7">
    <source>
        <dbReference type="EMBL" id="QDT07839.1"/>
    </source>
</evidence>
<dbReference type="EC" id="1.8.4.11" evidence="4"/>
<dbReference type="InterPro" id="IPR002569">
    <property type="entry name" value="Met_Sox_Rdtase_MsrA_dom"/>
</dbReference>
<accession>A0A517NL85</accession>
<dbReference type="PANTHER" id="PTHR43774">
    <property type="entry name" value="PEPTIDE METHIONINE SULFOXIDE REDUCTASE"/>
    <property type="match status" value="1"/>
</dbReference>
<dbReference type="AlphaFoldDB" id="A0A517NL85"/>
<keyword evidence="5" id="KW-0732">Signal</keyword>
<feature type="signal peptide" evidence="5">
    <location>
        <begin position="1"/>
        <end position="30"/>
    </location>
</feature>
<comment type="function">
    <text evidence="4">Has an important function as a repair enzyme for proteins that have been inactivated by oxidation. Catalyzes the reversible oxidation-reduction of methionine sulfoxide in proteins to methionine.</text>
</comment>
<organism evidence="7 8">
    <name type="scientific">Rubripirellula lacrimiformis</name>
    <dbReference type="NCBI Taxonomy" id="1930273"/>
    <lineage>
        <taxon>Bacteria</taxon>
        <taxon>Pseudomonadati</taxon>
        <taxon>Planctomycetota</taxon>
        <taxon>Planctomycetia</taxon>
        <taxon>Pirellulales</taxon>
        <taxon>Pirellulaceae</taxon>
        <taxon>Rubripirellula</taxon>
    </lineage>
</organism>
<name>A0A517NL85_9BACT</name>
<dbReference type="PANTHER" id="PTHR43774:SF1">
    <property type="entry name" value="PEPTIDE METHIONINE SULFOXIDE REDUCTASE MSRA 2"/>
    <property type="match status" value="1"/>
</dbReference>
<evidence type="ECO:0000256" key="3">
    <source>
        <dbReference type="ARBA" id="ARBA00048782"/>
    </source>
</evidence>
<gene>
    <name evidence="4 7" type="primary">msrA</name>
    <name evidence="7" type="ORF">K227x_62680</name>
</gene>
<evidence type="ECO:0000256" key="5">
    <source>
        <dbReference type="SAM" id="SignalP"/>
    </source>
</evidence>
<keyword evidence="1 4" id="KW-0560">Oxidoreductase</keyword>
<reference evidence="7 8" key="1">
    <citation type="submission" date="2019-02" db="EMBL/GenBank/DDBJ databases">
        <title>Deep-cultivation of Planctomycetes and their phenomic and genomic characterization uncovers novel biology.</title>
        <authorList>
            <person name="Wiegand S."/>
            <person name="Jogler M."/>
            <person name="Boedeker C."/>
            <person name="Pinto D."/>
            <person name="Vollmers J."/>
            <person name="Rivas-Marin E."/>
            <person name="Kohn T."/>
            <person name="Peeters S.H."/>
            <person name="Heuer A."/>
            <person name="Rast P."/>
            <person name="Oberbeckmann S."/>
            <person name="Bunk B."/>
            <person name="Jeske O."/>
            <person name="Meyerdierks A."/>
            <person name="Storesund J.E."/>
            <person name="Kallscheuer N."/>
            <person name="Luecker S."/>
            <person name="Lage O.M."/>
            <person name="Pohl T."/>
            <person name="Merkel B.J."/>
            <person name="Hornburger P."/>
            <person name="Mueller R.-W."/>
            <person name="Bruemmer F."/>
            <person name="Labrenz M."/>
            <person name="Spormann A.M."/>
            <person name="Op den Camp H."/>
            <person name="Overmann J."/>
            <person name="Amann R."/>
            <person name="Jetten M.S.M."/>
            <person name="Mascher T."/>
            <person name="Medema M.H."/>
            <person name="Devos D.P."/>
            <person name="Kaster A.-K."/>
            <person name="Ovreas L."/>
            <person name="Rohde M."/>
            <person name="Galperin M.Y."/>
            <person name="Jogler C."/>
        </authorList>
    </citation>
    <scope>NUCLEOTIDE SEQUENCE [LARGE SCALE GENOMIC DNA]</scope>
    <source>
        <strain evidence="7 8">K22_7</strain>
    </source>
</reference>
<dbReference type="NCBIfam" id="TIGR00401">
    <property type="entry name" value="msrA"/>
    <property type="match status" value="1"/>
</dbReference>
<comment type="catalytic activity">
    <reaction evidence="3 4">
        <text>[thioredoxin]-disulfide + L-methionine + H2O = L-methionine (S)-S-oxide + [thioredoxin]-dithiol</text>
        <dbReference type="Rhea" id="RHEA:19993"/>
        <dbReference type="Rhea" id="RHEA-COMP:10698"/>
        <dbReference type="Rhea" id="RHEA-COMP:10700"/>
        <dbReference type="ChEBI" id="CHEBI:15377"/>
        <dbReference type="ChEBI" id="CHEBI:29950"/>
        <dbReference type="ChEBI" id="CHEBI:50058"/>
        <dbReference type="ChEBI" id="CHEBI:57844"/>
        <dbReference type="ChEBI" id="CHEBI:58772"/>
        <dbReference type="EC" id="1.8.4.11"/>
    </reaction>
</comment>
<protein>
    <recommendedName>
        <fullName evidence="4">Peptide methionine sulfoxide reductase MsrA</fullName>
        <shortName evidence="4">Protein-methionine-S-oxide reductase</shortName>
        <ecNumber evidence="4">1.8.4.11</ecNumber>
    </recommendedName>
    <alternativeName>
        <fullName evidence="4">Peptide-methionine (S)-S-oxide reductase</fullName>
        <shortName evidence="4">Peptide Met(O) reductase</shortName>
    </alternativeName>
</protein>
<keyword evidence="8" id="KW-1185">Reference proteome</keyword>